<sequence>MNRHKTTRYTVPTYIVAESYGGKMATYFVLLWDKVQNPTDGTEKFKSNLKGIGLGDPWISPLDSILFYAPFLLNTGMINYNGYEKIQQAASLTKYAIDSGNWSNAIKQFKNTWITIINCTNNIDLYNFLEKKIQLFESHLAFSSLTQKTQQNVRFDQKLNSLMNGSVRRTLGLIRPFKVRSYDIKHSLREDFLKPVTNIVERILNETNLKVFIYNGQLDVVIPTSSTLTWIEKLHWDGA</sequence>
<evidence type="ECO:0008006" key="9">
    <source>
        <dbReference type="Google" id="ProtNLM"/>
    </source>
</evidence>
<keyword evidence="6" id="KW-0325">Glycoprotein</keyword>
<dbReference type="SUPFAM" id="SSF53474">
    <property type="entry name" value="alpha/beta-Hydrolases"/>
    <property type="match status" value="1"/>
</dbReference>
<keyword evidence="2" id="KW-0121">Carboxypeptidase</keyword>
<evidence type="ECO:0000313" key="7">
    <source>
        <dbReference type="EMBL" id="KAH0535179.1"/>
    </source>
</evidence>
<comment type="similarity">
    <text evidence="1">Belongs to the peptidase S10 family.</text>
</comment>
<keyword evidence="3" id="KW-0645">Protease</keyword>
<dbReference type="Pfam" id="PF00450">
    <property type="entry name" value="Peptidase_S10"/>
    <property type="match status" value="1"/>
</dbReference>
<name>A0AAV7HVK1_COTGL</name>
<dbReference type="GO" id="GO:0004185">
    <property type="term" value="F:serine-type carboxypeptidase activity"/>
    <property type="evidence" value="ECO:0007669"/>
    <property type="project" value="InterPro"/>
</dbReference>
<evidence type="ECO:0000256" key="6">
    <source>
        <dbReference type="ARBA" id="ARBA00023180"/>
    </source>
</evidence>
<dbReference type="EMBL" id="JAHXZJ010002982">
    <property type="protein sequence ID" value="KAH0535179.1"/>
    <property type="molecule type" value="Genomic_DNA"/>
</dbReference>
<dbReference type="PANTHER" id="PTHR11802">
    <property type="entry name" value="SERINE PROTEASE FAMILY S10 SERINE CARBOXYPEPTIDASE"/>
    <property type="match status" value="1"/>
</dbReference>
<dbReference type="GO" id="GO:0006508">
    <property type="term" value="P:proteolysis"/>
    <property type="evidence" value="ECO:0007669"/>
    <property type="project" value="UniProtKB-KW"/>
</dbReference>
<evidence type="ECO:0000256" key="3">
    <source>
        <dbReference type="ARBA" id="ARBA00022670"/>
    </source>
</evidence>
<evidence type="ECO:0000256" key="4">
    <source>
        <dbReference type="ARBA" id="ARBA00022729"/>
    </source>
</evidence>
<evidence type="ECO:0000313" key="8">
    <source>
        <dbReference type="Proteomes" id="UP000826195"/>
    </source>
</evidence>
<proteinExistence type="inferred from homology"/>
<organism evidence="7 8">
    <name type="scientific">Cotesia glomerata</name>
    <name type="common">Lepidopteran parasitic wasp</name>
    <name type="synonym">Apanteles glomeratus</name>
    <dbReference type="NCBI Taxonomy" id="32391"/>
    <lineage>
        <taxon>Eukaryota</taxon>
        <taxon>Metazoa</taxon>
        <taxon>Ecdysozoa</taxon>
        <taxon>Arthropoda</taxon>
        <taxon>Hexapoda</taxon>
        <taxon>Insecta</taxon>
        <taxon>Pterygota</taxon>
        <taxon>Neoptera</taxon>
        <taxon>Endopterygota</taxon>
        <taxon>Hymenoptera</taxon>
        <taxon>Apocrita</taxon>
        <taxon>Ichneumonoidea</taxon>
        <taxon>Braconidae</taxon>
        <taxon>Microgastrinae</taxon>
        <taxon>Cotesia</taxon>
    </lineage>
</organism>
<evidence type="ECO:0000256" key="2">
    <source>
        <dbReference type="ARBA" id="ARBA00022645"/>
    </source>
</evidence>
<dbReference type="Proteomes" id="UP000826195">
    <property type="component" value="Unassembled WGS sequence"/>
</dbReference>
<dbReference type="Gene3D" id="3.40.50.1820">
    <property type="entry name" value="alpha/beta hydrolase"/>
    <property type="match status" value="1"/>
</dbReference>
<evidence type="ECO:0000256" key="1">
    <source>
        <dbReference type="ARBA" id="ARBA00009431"/>
    </source>
</evidence>
<dbReference type="PANTHER" id="PTHR11802:SF3">
    <property type="entry name" value="RETINOID-INDUCIBLE SERINE CARBOXYPEPTIDASE"/>
    <property type="match status" value="1"/>
</dbReference>
<comment type="caution">
    <text evidence="7">The sequence shown here is derived from an EMBL/GenBank/DDBJ whole genome shotgun (WGS) entry which is preliminary data.</text>
</comment>
<accession>A0AAV7HVK1</accession>
<reference evidence="7 8" key="1">
    <citation type="journal article" date="2021" name="J. Hered.">
        <title>A chromosome-level genome assembly of the parasitoid wasp, Cotesia glomerata (Hymenoptera: Braconidae).</title>
        <authorList>
            <person name="Pinto B.J."/>
            <person name="Weis J.J."/>
            <person name="Gamble T."/>
            <person name="Ode P.J."/>
            <person name="Paul R."/>
            <person name="Zaspel J.M."/>
        </authorList>
    </citation>
    <scope>NUCLEOTIDE SEQUENCE [LARGE SCALE GENOMIC DNA]</scope>
    <source>
        <strain evidence="7">CgM1</strain>
    </source>
</reference>
<keyword evidence="4" id="KW-0732">Signal</keyword>
<keyword evidence="5" id="KW-0378">Hydrolase</keyword>
<dbReference type="InterPro" id="IPR029058">
    <property type="entry name" value="AB_hydrolase_fold"/>
</dbReference>
<dbReference type="AlphaFoldDB" id="A0AAV7HVK1"/>
<evidence type="ECO:0000256" key="5">
    <source>
        <dbReference type="ARBA" id="ARBA00022801"/>
    </source>
</evidence>
<dbReference type="InterPro" id="IPR001563">
    <property type="entry name" value="Peptidase_S10"/>
</dbReference>
<keyword evidence="8" id="KW-1185">Reference proteome</keyword>
<gene>
    <name evidence="7" type="ORF">KQX54_014626</name>
</gene>
<protein>
    <recommendedName>
        <fullName evidence="9">Carboxypeptidase</fullName>
    </recommendedName>
</protein>